<comment type="caution">
    <text evidence="1">The sequence shown here is derived from an EMBL/GenBank/DDBJ whole genome shotgun (WGS) entry which is preliminary data.</text>
</comment>
<organism evidence="1 2">
    <name type="scientific">Candidatus Sedimenticola endophacoides</name>
    <dbReference type="NCBI Taxonomy" id="2548426"/>
    <lineage>
        <taxon>Bacteria</taxon>
        <taxon>Pseudomonadati</taxon>
        <taxon>Pseudomonadota</taxon>
        <taxon>Gammaproteobacteria</taxon>
        <taxon>Chromatiales</taxon>
        <taxon>Sedimenticolaceae</taxon>
        <taxon>Sedimenticola</taxon>
    </lineage>
</organism>
<accession>A0A6N4DY38</accession>
<dbReference type="AlphaFoldDB" id="A0A6N4DY38"/>
<sequence length="98" mass="11227">MGGKPHDHRDEHPQPERIDLERRAFLRKSRYLAYTTPAILNLVIERASAGTSYGDWLASPCCNAEGEQVHPGQFCNWENWSGFCEDLPDHPFCKPRSD</sequence>
<dbReference type="EMBL" id="PQCO01000160">
    <property type="protein sequence ID" value="PUE03419.1"/>
    <property type="molecule type" value="Genomic_DNA"/>
</dbReference>
<protein>
    <submittedName>
        <fullName evidence="1">Uncharacterized protein</fullName>
    </submittedName>
</protein>
<dbReference type="Proteomes" id="UP000250928">
    <property type="component" value="Unassembled WGS sequence"/>
</dbReference>
<gene>
    <name evidence="1" type="ORF">C3L24_04685</name>
</gene>
<name>A0A6N4DY38_9GAMM</name>
<evidence type="ECO:0000313" key="1">
    <source>
        <dbReference type="EMBL" id="PUE03419.1"/>
    </source>
</evidence>
<proteinExistence type="predicted"/>
<evidence type="ECO:0000313" key="2">
    <source>
        <dbReference type="Proteomes" id="UP000250928"/>
    </source>
</evidence>
<reference evidence="1 2" key="1">
    <citation type="submission" date="2018-01" db="EMBL/GenBank/DDBJ databases">
        <title>Novel co-symbiosis in the lucinid bivalve Phacoides pectinatus.</title>
        <authorList>
            <person name="Lim S.J."/>
            <person name="Davis B.G."/>
            <person name="Gill D.E."/>
            <person name="Engel A.S."/>
            <person name="Anderson L.C."/>
            <person name="Campbell B.J."/>
        </authorList>
    </citation>
    <scope>NUCLEOTIDE SEQUENCE [LARGE SCALE GENOMIC DNA]</scope>
    <source>
        <strain evidence="1">N3_P5</strain>
    </source>
</reference>